<comment type="caution">
    <text evidence="2">The sequence shown here is derived from an EMBL/GenBank/DDBJ whole genome shotgun (WGS) entry which is preliminary data.</text>
</comment>
<sequence>MSPRRAGDMLGGVIKATSTIPVPGYAALSHPSLRFARFCRHTRRSSACFVSPKERYELAGKLMAARPPGENSAIVGPRQLALPIPSTSPTFRQDQTRQRLEKKLARLAAIPLPNPQAGSQRINSTDCSLRQKLLDTSPRPVPSPVLVMVNHDLAKSSRERIGLEKSGEQGGSASAWEDRRQGLNRSPIHRLLDAISPAASPPDASCLSQAPDPMGSPYGPRPIG</sequence>
<gene>
    <name evidence="2" type="ORF">THAR02_07587</name>
</gene>
<name>A0A0G0A560_TRIHA</name>
<evidence type="ECO:0000256" key="1">
    <source>
        <dbReference type="SAM" id="MobiDB-lite"/>
    </source>
</evidence>
<feature type="compositionally biased region" description="Low complexity" evidence="1">
    <location>
        <begin position="193"/>
        <end position="208"/>
    </location>
</feature>
<organism evidence="2 3">
    <name type="scientific">Trichoderma harzianum</name>
    <name type="common">Hypocrea lixii</name>
    <dbReference type="NCBI Taxonomy" id="5544"/>
    <lineage>
        <taxon>Eukaryota</taxon>
        <taxon>Fungi</taxon>
        <taxon>Dikarya</taxon>
        <taxon>Ascomycota</taxon>
        <taxon>Pezizomycotina</taxon>
        <taxon>Sordariomycetes</taxon>
        <taxon>Hypocreomycetidae</taxon>
        <taxon>Hypocreales</taxon>
        <taxon>Hypocreaceae</taxon>
        <taxon>Trichoderma</taxon>
    </lineage>
</organism>
<dbReference type="Proteomes" id="UP000034112">
    <property type="component" value="Unassembled WGS sequence"/>
</dbReference>
<evidence type="ECO:0000313" key="2">
    <source>
        <dbReference type="EMBL" id="KKP00319.1"/>
    </source>
</evidence>
<feature type="region of interest" description="Disordered" evidence="1">
    <location>
        <begin position="158"/>
        <end position="224"/>
    </location>
</feature>
<proteinExistence type="predicted"/>
<reference evidence="3" key="1">
    <citation type="journal article" date="2015" name="Genome Announc.">
        <title>Draft whole-genome sequence of the biocontrol agent Trichoderma harzianum T6776.</title>
        <authorList>
            <person name="Baroncelli R."/>
            <person name="Piaggeschi G."/>
            <person name="Fiorini L."/>
            <person name="Bertolini E."/>
            <person name="Zapparata A."/>
            <person name="Pe M.E."/>
            <person name="Sarrocco S."/>
            <person name="Vannacci G."/>
        </authorList>
    </citation>
    <scope>NUCLEOTIDE SEQUENCE [LARGE SCALE GENOMIC DNA]</scope>
    <source>
        <strain evidence="3">T6776</strain>
    </source>
</reference>
<evidence type="ECO:0000313" key="3">
    <source>
        <dbReference type="Proteomes" id="UP000034112"/>
    </source>
</evidence>
<dbReference type="EMBL" id="JOKZ01000261">
    <property type="protein sequence ID" value="KKP00319.1"/>
    <property type="molecule type" value="Genomic_DNA"/>
</dbReference>
<dbReference type="AlphaFoldDB" id="A0A0G0A560"/>
<protein>
    <submittedName>
        <fullName evidence="2">Uncharacterized protein</fullName>
    </submittedName>
</protein>
<feature type="compositionally biased region" description="Basic and acidic residues" evidence="1">
    <location>
        <begin position="158"/>
        <end position="167"/>
    </location>
</feature>
<accession>A0A0G0A560</accession>